<sequence>MLKKIGLIIIILSLLLTGVFFLLIKHNLPRSYHHTFTASTELKGENINGMNLFDNINDKKFLDKYGEELLESANNENHKYFKIDSDIEIAVNKYGEIVRFIVGRDVATSKGIKVGDSVKKVKSAYGKNSYLRSEQGVNILGYVDKKRNQSIEFWHVQNMVIFYRFDHNSMK</sequence>
<dbReference type="RefSeq" id="WP_117325666.1">
    <property type="nucleotide sequence ID" value="NZ_QVTE01000014.1"/>
</dbReference>
<evidence type="ECO:0000313" key="3">
    <source>
        <dbReference type="Proteomes" id="UP000264541"/>
    </source>
</evidence>
<protein>
    <submittedName>
        <fullName evidence="2">Uncharacterized protein</fullName>
    </submittedName>
</protein>
<dbReference type="EMBL" id="QVTE01000014">
    <property type="protein sequence ID" value="RFU70612.1"/>
    <property type="molecule type" value="Genomic_DNA"/>
</dbReference>
<keyword evidence="1" id="KW-0812">Transmembrane</keyword>
<dbReference type="Proteomes" id="UP000264541">
    <property type="component" value="Unassembled WGS sequence"/>
</dbReference>
<comment type="caution">
    <text evidence="2">The sequence shown here is derived from an EMBL/GenBank/DDBJ whole genome shotgun (WGS) entry which is preliminary data.</text>
</comment>
<dbReference type="AlphaFoldDB" id="A0A372LS37"/>
<evidence type="ECO:0000256" key="1">
    <source>
        <dbReference type="SAM" id="Phobius"/>
    </source>
</evidence>
<name>A0A372LS37_9BACI</name>
<feature type="transmembrane region" description="Helical" evidence="1">
    <location>
        <begin position="6"/>
        <end position="24"/>
    </location>
</feature>
<evidence type="ECO:0000313" key="2">
    <source>
        <dbReference type="EMBL" id="RFU70612.1"/>
    </source>
</evidence>
<keyword evidence="1" id="KW-1133">Transmembrane helix</keyword>
<keyword evidence="1" id="KW-0472">Membrane</keyword>
<reference evidence="2 3" key="1">
    <citation type="submission" date="2018-08" db="EMBL/GenBank/DDBJ databases">
        <title>Bacillus chawlae sp. nov., Bacillus glennii sp. nov., and Bacillus saganii sp. nov. Isolated from the Vehicle Assembly Building at Kennedy Space Center where the Viking Spacecraft were Assembled.</title>
        <authorList>
            <person name="Seuylemezian A."/>
            <person name="Vaishampayan P."/>
        </authorList>
    </citation>
    <scope>NUCLEOTIDE SEQUENCE [LARGE SCALE GENOMIC DNA]</scope>
    <source>
        <strain evidence="2 3">V47-23a</strain>
    </source>
</reference>
<gene>
    <name evidence="2" type="ORF">D0469_05620</name>
</gene>
<proteinExistence type="predicted"/>
<dbReference type="OrthoDB" id="1912519at2"/>
<organism evidence="2 3">
    <name type="scientific">Peribacillus saganii</name>
    <dbReference type="NCBI Taxonomy" id="2303992"/>
    <lineage>
        <taxon>Bacteria</taxon>
        <taxon>Bacillati</taxon>
        <taxon>Bacillota</taxon>
        <taxon>Bacilli</taxon>
        <taxon>Bacillales</taxon>
        <taxon>Bacillaceae</taxon>
        <taxon>Peribacillus</taxon>
    </lineage>
</organism>
<accession>A0A372LS37</accession>
<keyword evidence="3" id="KW-1185">Reference proteome</keyword>